<dbReference type="InterPro" id="IPR011059">
    <property type="entry name" value="Metal-dep_hydrolase_composite"/>
</dbReference>
<dbReference type="SUPFAM" id="SSF51556">
    <property type="entry name" value="Metallo-dependent hydrolases"/>
    <property type="match status" value="1"/>
</dbReference>
<dbReference type="PANTHER" id="PTHR43135">
    <property type="entry name" value="ALPHA-D-RIBOSE 1-METHYLPHOSPHONATE 5-TRIPHOSPHATE DIPHOSPHATASE"/>
    <property type="match status" value="1"/>
</dbReference>
<dbReference type="InterPro" id="IPR051781">
    <property type="entry name" value="Metallo-dep_Hydrolase"/>
</dbReference>
<dbReference type="SUPFAM" id="SSF51338">
    <property type="entry name" value="Composite domain of metallo-dependent hydrolases"/>
    <property type="match status" value="1"/>
</dbReference>
<proteinExistence type="predicted"/>
<protein>
    <submittedName>
        <fullName evidence="2">Alpha-D-ribose 1-methylphosphonate 5-triphosphate diphosphatase</fullName>
    </submittedName>
</protein>
<dbReference type="CDD" id="cd01306">
    <property type="entry name" value="PhnM"/>
    <property type="match status" value="1"/>
</dbReference>
<dbReference type="NCBIfam" id="NF011990">
    <property type="entry name" value="PRK15446.2-6"/>
    <property type="match status" value="1"/>
</dbReference>
<dbReference type="PANTHER" id="PTHR43135:SF3">
    <property type="entry name" value="ALPHA-D-RIBOSE 1-METHYLPHOSPHONATE 5-TRIPHOSPHATE DIPHOSPHATASE"/>
    <property type="match status" value="1"/>
</dbReference>
<evidence type="ECO:0000313" key="2">
    <source>
        <dbReference type="EMBL" id="BCO25838.1"/>
    </source>
</evidence>
<dbReference type="InterPro" id="IPR013108">
    <property type="entry name" value="Amidohydro_3"/>
</dbReference>
<dbReference type="EMBL" id="AP024238">
    <property type="protein sequence ID" value="BCO25838.1"/>
    <property type="molecule type" value="Genomic_DNA"/>
</dbReference>
<dbReference type="Gene3D" id="3.20.20.140">
    <property type="entry name" value="Metal-dependent hydrolases"/>
    <property type="match status" value="2"/>
</dbReference>
<dbReference type="RefSeq" id="WP_223908248.1">
    <property type="nucleotide sequence ID" value="NZ_AP024238.1"/>
</dbReference>
<sequence>MTQRIVSNARIVTADDEFTGCLIVEDGIIRCIDTGSTALPGAEDWGGDWLLPGLVELHTDNLEKHLSPRPGVLWNAHSAMTVHDAQCAAAGITTVLDSVVIGDLDDDGARSKTQHTSIAALHQCRDEGLMRVEHLLHLRCELSAPDMLEVFHEYADDPLLTLVSMMDHTPGQRQWRDMVTYRRYTERNGSYNDADFEAMIAQRKADQQAFSLPHRVEIVRECRSRGLPLASHDDTLLSDIALAVAEGVAMSEFPTTVEAAQAARAAGMAIIMGGPNMVKGGSHSGNVSAAELAQLDLLDIFSSDYVPSSLLMATYMLAALDGWSLPKAVRTVTLNPARAIGLQDRGEIALGQRADLLRVRMNRVGMPLVLETWRTGQRAF</sequence>
<name>A0ABN6D7I0_9BURK</name>
<organism evidence="2 3">
    <name type="scientific">Rhodoferax lithotrophicus</name>
    <dbReference type="NCBI Taxonomy" id="2798804"/>
    <lineage>
        <taxon>Bacteria</taxon>
        <taxon>Pseudomonadati</taxon>
        <taxon>Pseudomonadota</taxon>
        <taxon>Betaproteobacteria</taxon>
        <taxon>Burkholderiales</taxon>
        <taxon>Comamonadaceae</taxon>
        <taxon>Rhodoferax</taxon>
    </lineage>
</organism>
<dbReference type="PIRSF" id="PIRSF038971">
    <property type="entry name" value="PhnM"/>
    <property type="match status" value="1"/>
</dbReference>
<accession>A0ABN6D7I0</accession>
<dbReference type="NCBIfam" id="NF011981">
    <property type="entry name" value="PRK15446.1-2"/>
    <property type="match status" value="1"/>
</dbReference>
<dbReference type="InterPro" id="IPR012696">
    <property type="entry name" value="PhnM"/>
</dbReference>
<evidence type="ECO:0000313" key="3">
    <source>
        <dbReference type="Proteomes" id="UP000824366"/>
    </source>
</evidence>
<dbReference type="NCBIfam" id="TIGR02318">
    <property type="entry name" value="phosphono_phnM"/>
    <property type="match status" value="1"/>
</dbReference>
<dbReference type="InterPro" id="IPR032466">
    <property type="entry name" value="Metal_Hydrolase"/>
</dbReference>
<dbReference type="Pfam" id="PF07969">
    <property type="entry name" value="Amidohydro_3"/>
    <property type="match status" value="1"/>
</dbReference>
<reference evidence="2 3" key="1">
    <citation type="journal article" date="2021" name="Microbiol. Spectr.">
        <title>A Single Bacterium Capable of Oxidation and Reduction of Iron at Circumneutral pH.</title>
        <authorList>
            <person name="Kato S."/>
            <person name="Ohkuma M."/>
        </authorList>
    </citation>
    <scope>NUCLEOTIDE SEQUENCE [LARGE SCALE GENOMIC DNA]</scope>
    <source>
        <strain evidence="2 3">MIZ03</strain>
    </source>
</reference>
<feature type="domain" description="Amidohydrolase 3" evidence="1">
    <location>
        <begin position="281"/>
        <end position="377"/>
    </location>
</feature>
<gene>
    <name evidence="2" type="ORF">MIZ03_0717</name>
</gene>
<evidence type="ECO:0000259" key="1">
    <source>
        <dbReference type="Pfam" id="PF07969"/>
    </source>
</evidence>
<keyword evidence="3" id="KW-1185">Reference proteome</keyword>
<dbReference type="NCBIfam" id="NF011984">
    <property type="entry name" value="PRK15446.1-5"/>
    <property type="match status" value="1"/>
</dbReference>
<dbReference type="Proteomes" id="UP000824366">
    <property type="component" value="Chromosome"/>
</dbReference>